<evidence type="ECO:0000256" key="1">
    <source>
        <dbReference type="SAM" id="Coils"/>
    </source>
</evidence>
<reference evidence="3" key="1">
    <citation type="journal article" date="2020" name="Nature">
        <title>Giant virus diversity and host interactions through global metagenomics.</title>
        <authorList>
            <person name="Schulz F."/>
            <person name="Roux S."/>
            <person name="Paez-Espino D."/>
            <person name="Jungbluth S."/>
            <person name="Walsh D.A."/>
            <person name="Denef V.J."/>
            <person name="McMahon K.D."/>
            <person name="Konstantinidis K.T."/>
            <person name="Eloe-Fadrosh E.A."/>
            <person name="Kyrpides N.C."/>
            <person name="Woyke T."/>
        </authorList>
    </citation>
    <scope>NUCLEOTIDE SEQUENCE</scope>
    <source>
        <strain evidence="3">GVMAG-S-3300012000-53</strain>
    </source>
</reference>
<proteinExistence type="predicted"/>
<dbReference type="EMBL" id="MN740895">
    <property type="protein sequence ID" value="QHU16997.1"/>
    <property type="molecule type" value="Genomic_DNA"/>
</dbReference>
<evidence type="ECO:0000313" key="3">
    <source>
        <dbReference type="EMBL" id="QHU16997.1"/>
    </source>
</evidence>
<keyword evidence="1" id="KW-0175">Coiled coil</keyword>
<dbReference type="InterPro" id="IPR013087">
    <property type="entry name" value="Znf_C2H2_type"/>
</dbReference>
<protein>
    <recommendedName>
        <fullName evidence="2">C2H2-type domain-containing protein</fullName>
    </recommendedName>
</protein>
<accession>A0A6C0KJJ8</accession>
<organism evidence="3">
    <name type="scientific">viral metagenome</name>
    <dbReference type="NCBI Taxonomy" id="1070528"/>
    <lineage>
        <taxon>unclassified sequences</taxon>
        <taxon>metagenomes</taxon>
        <taxon>organismal metagenomes</taxon>
    </lineage>
</organism>
<sequence length="259" mass="31069">MNILQTMNHSKTYNCLYCNRDYREKFNYDRHIGFCEFSHKSQKEQDSEIDAFEKVPGMYELFAYIKELSVRVGKLEKENTVLKQQLNIEKKKVDIGVWLNSLPNKPSITFTKWILDIPYHKYLNHIFMKDMEYAIQSCLEKGSNDISINDKEFSPIYATNQKKNMFYVYDEIQIDGKKMPQWCLITGKDMDKWLNYISQALLIEFKKWCDEHQHEINNNDEMNQKYISNFKKIIGSCKNADEIRNHNIRKYVFNKIKET</sequence>
<name>A0A6C0KJJ8_9ZZZZ</name>
<dbReference type="PROSITE" id="PS50157">
    <property type="entry name" value="ZINC_FINGER_C2H2_2"/>
    <property type="match status" value="1"/>
</dbReference>
<evidence type="ECO:0000259" key="2">
    <source>
        <dbReference type="PROSITE" id="PS50157"/>
    </source>
</evidence>
<feature type="domain" description="C2H2-type" evidence="2">
    <location>
        <begin position="13"/>
        <end position="44"/>
    </location>
</feature>
<dbReference type="AlphaFoldDB" id="A0A6C0KJJ8"/>
<feature type="coiled-coil region" evidence="1">
    <location>
        <begin position="65"/>
        <end position="92"/>
    </location>
</feature>